<evidence type="ECO:0000256" key="2">
    <source>
        <dbReference type="SAM" id="Phobius"/>
    </source>
</evidence>
<feature type="compositionally biased region" description="Basic and acidic residues" evidence="1">
    <location>
        <begin position="210"/>
        <end position="221"/>
    </location>
</feature>
<feature type="region of interest" description="Disordered" evidence="1">
    <location>
        <begin position="164"/>
        <end position="317"/>
    </location>
</feature>
<feature type="region of interest" description="Disordered" evidence="1">
    <location>
        <begin position="342"/>
        <end position="367"/>
    </location>
</feature>
<sequence>MAQQFNVGTVLGGRYRVTERVLISNDDDHVLRGFDQVLDRPVSILVAAPVNAAQAATSAREIATGERIGNVQILDLGLSEGRTYLITNIAESEDLLDLVMEAQKNAPYIEPFMTDTLGSEIFGEARAFEPHVYEDDDEYYHELAQQNRPVNPGLQQRLNDIKSRFGRSKDSNDDDAAQESVRPAVEEYTPEETVSQDSSKDSEPPVQESRVAETKDTDTQPREAQQPSAAVSAPRRGTRFSTPPPRPEHEPKVSQLADEEPAADEVVEERPFASAYSRGNDVPESDVRSRDAVEPADAPDKTDDFDEADESSVNDRRGAAGRYVAGAAAGIAGAGAAMLGRVRGNNQNTTPEEAPEETPEFLSDDNNEQWDDAEYESEAGYYDEDDDSEVDRDKEARTRRLVIGALLGLVLIVAVVFAFQALSPRGNTAAQSSAAASNSSAAGSSAASGNTSQSAPANTVTPEIVGLERNVPGNQALTAERDNLLPRAFDGNEGTLYRTFSFSNAKFGGFADSMELIVELKEQADVAELELSGLNGTGGAFEILVGDSNDKSSATAVAQGSFTGPTVTVPVANDQGAPAKAKYVFINITELPRQAAPSSPERPFGLQIAEIKVK</sequence>
<keyword evidence="2" id="KW-0472">Membrane</keyword>
<feature type="compositionally biased region" description="Acidic residues" evidence="1">
    <location>
        <begin position="353"/>
        <end position="367"/>
    </location>
</feature>
<feature type="compositionally biased region" description="Acidic residues" evidence="1">
    <location>
        <begin position="303"/>
        <end position="312"/>
    </location>
</feature>
<protein>
    <submittedName>
        <fullName evidence="3">Uncharacterized protein</fullName>
    </submittedName>
</protein>
<keyword evidence="2" id="KW-1133">Transmembrane helix</keyword>
<keyword evidence="2" id="KW-0812">Transmembrane</keyword>
<accession>A0A7W9DBU4</accession>
<dbReference type="Proteomes" id="UP000523863">
    <property type="component" value="Unassembled WGS sequence"/>
</dbReference>
<dbReference type="EMBL" id="JACHBL010000001">
    <property type="protein sequence ID" value="MBB5598879.1"/>
    <property type="molecule type" value="Genomic_DNA"/>
</dbReference>
<reference evidence="3 4" key="1">
    <citation type="submission" date="2020-08" db="EMBL/GenBank/DDBJ databases">
        <title>Sequencing the genomes of 1000 actinobacteria strains.</title>
        <authorList>
            <person name="Klenk H.-P."/>
        </authorList>
    </citation>
    <scope>NUCLEOTIDE SEQUENCE [LARGE SCALE GENOMIC DNA]</scope>
    <source>
        <strain evidence="3 4">DSM 23694</strain>
    </source>
</reference>
<keyword evidence="4" id="KW-1185">Reference proteome</keyword>
<dbReference type="InterPro" id="IPR008979">
    <property type="entry name" value="Galactose-bd-like_sf"/>
</dbReference>
<organism evidence="3 4">
    <name type="scientific">Neomicrococcus lactis</name>
    <dbReference type="NCBI Taxonomy" id="732241"/>
    <lineage>
        <taxon>Bacteria</taxon>
        <taxon>Bacillati</taxon>
        <taxon>Actinomycetota</taxon>
        <taxon>Actinomycetes</taxon>
        <taxon>Micrococcales</taxon>
        <taxon>Micrococcaceae</taxon>
        <taxon>Neomicrococcus</taxon>
    </lineage>
</organism>
<name>A0A7W9DBU4_9MICC</name>
<dbReference type="SUPFAM" id="SSF49785">
    <property type="entry name" value="Galactose-binding domain-like"/>
    <property type="match status" value="1"/>
</dbReference>
<feature type="compositionally biased region" description="Acidic residues" evidence="1">
    <location>
        <begin position="257"/>
        <end position="267"/>
    </location>
</feature>
<dbReference type="Gene3D" id="2.60.120.260">
    <property type="entry name" value="Galactose-binding domain-like"/>
    <property type="match status" value="1"/>
</dbReference>
<proteinExistence type="predicted"/>
<feature type="compositionally biased region" description="Low complexity" evidence="1">
    <location>
        <begin position="440"/>
        <end position="455"/>
    </location>
</feature>
<feature type="compositionally biased region" description="Basic and acidic residues" evidence="1">
    <location>
        <begin position="285"/>
        <end position="302"/>
    </location>
</feature>
<feature type="region of interest" description="Disordered" evidence="1">
    <location>
        <begin position="440"/>
        <end position="459"/>
    </location>
</feature>
<comment type="caution">
    <text evidence="3">The sequence shown here is derived from an EMBL/GenBank/DDBJ whole genome shotgun (WGS) entry which is preliminary data.</text>
</comment>
<dbReference type="RefSeq" id="WP_183643203.1">
    <property type="nucleotide sequence ID" value="NZ_JACHBL010000001.1"/>
</dbReference>
<evidence type="ECO:0000313" key="4">
    <source>
        <dbReference type="Proteomes" id="UP000523863"/>
    </source>
</evidence>
<dbReference type="AlphaFoldDB" id="A0A7W9DBU4"/>
<gene>
    <name evidence="3" type="ORF">BKA12_001959</name>
</gene>
<feature type="transmembrane region" description="Helical" evidence="2">
    <location>
        <begin position="401"/>
        <end position="422"/>
    </location>
</feature>
<evidence type="ECO:0000256" key="1">
    <source>
        <dbReference type="SAM" id="MobiDB-lite"/>
    </source>
</evidence>
<evidence type="ECO:0000313" key="3">
    <source>
        <dbReference type="EMBL" id="MBB5598879.1"/>
    </source>
</evidence>